<comment type="caution">
    <text evidence="2">The sequence shown here is derived from an EMBL/GenBank/DDBJ whole genome shotgun (WGS) entry which is preliminary data.</text>
</comment>
<dbReference type="InterPro" id="IPR037523">
    <property type="entry name" value="VOC_core"/>
</dbReference>
<dbReference type="RefSeq" id="WP_183774737.1">
    <property type="nucleotide sequence ID" value="NZ_JAVDUP010000008.1"/>
</dbReference>
<gene>
    <name evidence="2" type="ORF">J2W52_005144</name>
</gene>
<dbReference type="Proteomes" id="UP001250791">
    <property type="component" value="Unassembled WGS sequence"/>
</dbReference>
<dbReference type="InterPro" id="IPR029068">
    <property type="entry name" value="Glyas_Bleomycin-R_OHBP_Dase"/>
</dbReference>
<proteinExistence type="predicted"/>
<evidence type="ECO:0000313" key="3">
    <source>
        <dbReference type="Proteomes" id="UP001250791"/>
    </source>
</evidence>
<keyword evidence="3" id="KW-1185">Reference proteome</keyword>
<sequence>MSDPERAARFYVDVWKLEIVARDQGSIYLRGACDAHHILAIHPANGPGAVRRTVMDAANRNVVDALHARVAATGVVVETPGPLDRIGSGYGFGFEDPEGRAFAVVTDDIRHKPGFGSSDHPIKIAHINFNDPQPENLVSFLVDALGFRVSDRAGRQIFLNCDSPDHSSIVVCGAPWRTLNHLSFEMKDLDAVMRGAGRMIDAGYPIEWGPGRHGCAHNTFAYFAGPEEWPLEYTSDVDQIDDSYEYHGPEYWAWPRGRLDHWGVTPPHTARWKRLQDLYAFAKDAYRINPHPRERLSALNNKNA</sequence>
<protein>
    <submittedName>
        <fullName evidence="2">Catechol 2,3-dioxygenase</fullName>
        <ecNumber evidence="2">1.13.11.2</ecNumber>
    </submittedName>
</protein>
<name>A0ABU1SX56_9HYPH</name>
<keyword evidence="2" id="KW-0560">Oxidoreductase</keyword>
<dbReference type="SUPFAM" id="SSF54593">
    <property type="entry name" value="Glyoxalase/Bleomycin resistance protein/Dihydroxybiphenyl dioxygenase"/>
    <property type="match status" value="1"/>
</dbReference>
<feature type="domain" description="VOC" evidence="1">
    <location>
        <begin position="1"/>
        <end position="107"/>
    </location>
</feature>
<dbReference type="GO" id="GO:0018577">
    <property type="term" value="F:catechol 2,3-dioxygenase activity"/>
    <property type="evidence" value="ECO:0007669"/>
    <property type="project" value="UniProtKB-EC"/>
</dbReference>
<evidence type="ECO:0000313" key="2">
    <source>
        <dbReference type="EMBL" id="MDR6903511.1"/>
    </source>
</evidence>
<dbReference type="Gene3D" id="3.10.180.10">
    <property type="entry name" value="2,3-Dihydroxybiphenyl 1,2-Dioxygenase, domain 1"/>
    <property type="match status" value="2"/>
</dbReference>
<dbReference type="PROSITE" id="PS51819">
    <property type="entry name" value="VOC"/>
    <property type="match status" value="2"/>
</dbReference>
<dbReference type="Pfam" id="PF00903">
    <property type="entry name" value="Glyoxalase"/>
    <property type="match status" value="2"/>
</dbReference>
<dbReference type="EMBL" id="JAVDUP010000008">
    <property type="protein sequence ID" value="MDR6903511.1"/>
    <property type="molecule type" value="Genomic_DNA"/>
</dbReference>
<dbReference type="EC" id="1.13.11.2" evidence="2"/>
<reference evidence="2 3" key="1">
    <citation type="submission" date="2023-07" db="EMBL/GenBank/DDBJ databases">
        <title>Sorghum-associated microbial communities from plants grown in Nebraska, USA.</title>
        <authorList>
            <person name="Schachtman D."/>
        </authorList>
    </citation>
    <scope>NUCLEOTIDE SEQUENCE [LARGE SCALE GENOMIC DNA]</scope>
    <source>
        <strain evidence="2 3">3199</strain>
    </source>
</reference>
<evidence type="ECO:0000259" key="1">
    <source>
        <dbReference type="PROSITE" id="PS51819"/>
    </source>
</evidence>
<organism evidence="2 3">
    <name type="scientific">Rhizobium miluonense</name>
    <dbReference type="NCBI Taxonomy" id="411945"/>
    <lineage>
        <taxon>Bacteria</taxon>
        <taxon>Pseudomonadati</taxon>
        <taxon>Pseudomonadota</taxon>
        <taxon>Alphaproteobacteria</taxon>
        <taxon>Hyphomicrobiales</taxon>
        <taxon>Rhizobiaceae</taxon>
        <taxon>Rhizobium/Agrobacterium group</taxon>
        <taxon>Rhizobium</taxon>
    </lineage>
</organism>
<feature type="domain" description="VOC" evidence="1">
    <location>
        <begin position="123"/>
        <end position="236"/>
    </location>
</feature>
<accession>A0ABU1SX56</accession>
<dbReference type="InterPro" id="IPR004360">
    <property type="entry name" value="Glyas_Fos-R_dOase_dom"/>
</dbReference>